<dbReference type="CDD" id="cd07521">
    <property type="entry name" value="HAD_FCP1-like"/>
    <property type="match status" value="1"/>
</dbReference>
<evidence type="ECO:0000313" key="8">
    <source>
        <dbReference type="EMBL" id="TKR94967.1"/>
    </source>
</evidence>
<dbReference type="SUPFAM" id="SSF56784">
    <property type="entry name" value="HAD-like"/>
    <property type="match status" value="1"/>
</dbReference>
<comment type="catalytic activity">
    <reaction evidence="5">
        <text>O-phospho-L-seryl-[protein] + H2O = L-seryl-[protein] + phosphate</text>
        <dbReference type="Rhea" id="RHEA:20629"/>
        <dbReference type="Rhea" id="RHEA-COMP:9863"/>
        <dbReference type="Rhea" id="RHEA-COMP:11604"/>
        <dbReference type="ChEBI" id="CHEBI:15377"/>
        <dbReference type="ChEBI" id="CHEBI:29999"/>
        <dbReference type="ChEBI" id="CHEBI:43474"/>
        <dbReference type="ChEBI" id="CHEBI:83421"/>
        <dbReference type="EC" id="3.1.3.16"/>
    </reaction>
</comment>
<dbReference type="InterPro" id="IPR036412">
    <property type="entry name" value="HAD-like_sf"/>
</dbReference>
<evidence type="ECO:0000259" key="7">
    <source>
        <dbReference type="PROSITE" id="PS50969"/>
    </source>
</evidence>
<dbReference type="SMART" id="SM00577">
    <property type="entry name" value="CPDc"/>
    <property type="match status" value="1"/>
</dbReference>
<comment type="subcellular location">
    <subcellularLocation>
        <location evidence="1">Nucleus</location>
    </subcellularLocation>
</comment>
<evidence type="ECO:0000256" key="4">
    <source>
        <dbReference type="ARBA" id="ARBA00023242"/>
    </source>
</evidence>
<organism evidence="8 9">
    <name type="scientific">Steinernema carpocapsae</name>
    <name type="common">Entomopathogenic nematode</name>
    <dbReference type="NCBI Taxonomy" id="34508"/>
    <lineage>
        <taxon>Eukaryota</taxon>
        <taxon>Metazoa</taxon>
        <taxon>Ecdysozoa</taxon>
        <taxon>Nematoda</taxon>
        <taxon>Chromadorea</taxon>
        <taxon>Rhabditida</taxon>
        <taxon>Tylenchina</taxon>
        <taxon>Panagrolaimomorpha</taxon>
        <taxon>Strongyloidoidea</taxon>
        <taxon>Steinernematidae</taxon>
        <taxon>Steinernema</taxon>
    </lineage>
</organism>
<dbReference type="PANTHER" id="PTHR23081">
    <property type="entry name" value="RNA POLYMERASE II CTD PHOSPHATASE"/>
    <property type="match status" value="1"/>
</dbReference>
<keyword evidence="3" id="KW-0378">Hydrolase</keyword>
<reference evidence="8 9" key="2">
    <citation type="journal article" date="2019" name="G3 (Bethesda)">
        <title>Hybrid Assembly of the Genome of the Entomopathogenic Nematode Steinernema carpocapsae Identifies the X-Chromosome.</title>
        <authorList>
            <person name="Serra L."/>
            <person name="Macchietto M."/>
            <person name="Macias-Munoz A."/>
            <person name="McGill C.J."/>
            <person name="Rodriguez I.M."/>
            <person name="Rodriguez B."/>
            <person name="Murad R."/>
            <person name="Mortazavi A."/>
        </authorList>
    </citation>
    <scope>NUCLEOTIDE SEQUENCE [LARGE SCALE GENOMIC DNA]</scope>
    <source>
        <strain evidence="8 9">ALL</strain>
    </source>
</reference>
<dbReference type="GO" id="GO:0005634">
    <property type="term" value="C:nucleus"/>
    <property type="evidence" value="ECO:0007669"/>
    <property type="project" value="UniProtKB-SubCell"/>
</dbReference>
<dbReference type="InterPro" id="IPR023214">
    <property type="entry name" value="HAD_sf"/>
</dbReference>
<proteinExistence type="predicted"/>
<comment type="catalytic activity">
    <reaction evidence="6">
        <text>O-phospho-L-threonyl-[protein] + H2O = L-threonyl-[protein] + phosphate</text>
        <dbReference type="Rhea" id="RHEA:47004"/>
        <dbReference type="Rhea" id="RHEA-COMP:11060"/>
        <dbReference type="Rhea" id="RHEA-COMP:11605"/>
        <dbReference type="ChEBI" id="CHEBI:15377"/>
        <dbReference type="ChEBI" id="CHEBI:30013"/>
        <dbReference type="ChEBI" id="CHEBI:43474"/>
        <dbReference type="ChEBI" id="CHEBI:61977"/>
        <dbReference type="EC" id="3.1.3.16"/>
    </reaction>
</comment>
<dbReference type="Gene3D" id="3.40.50.1000">
    <property type="entry name" value="HAD superfamily/HAD-like"/>
    <property type="match status" value="1"/>
</dbReference>
<evidence type="ECO:0000313" key="9">
    <source>
        <dbReference type="Proteomes" id="UP000298663"/>
    </source>
</evidence>
<dbReference type="EC" id="3.1.3.16" evidence="2"/>
<comment type="caution">
    <text evidence="8">The sequence shown here is derived from an EMBL/GenBank/DDBJ whole genome shotgun (WGS) entry which is preliminary data.</text>
</comment>
<keyword evidence="4" id="KW-0539">Nucleus</keyword>
<dbReference type="Proteomes" id="UP000298663">
    <property type="component" value="Unassembled WGS sequence"/>
</dbReference>
<dbReference type="STRING" id="34508.A0A4U5PEM4"/>
<dbReference type="GO" id="GO:0008420">
    <property type="term" value="F:RNA polymerase II CTD heptapeptide repeat phosphatase activity"/>
    <property type="evidence" value="ECO:0007669"/>
    <property type="project" value="InterPro"/>
</dbReference>
<gene>
    <name evidence="8" type="ORF">L596_009192</name>
</gene>
<sequence length="284" mass="33579">MTPQTSAPEFIELLNYLKSKKNILPAKKDQATLLQERRLVLLVDLDHTILQTTYLNFEGDFEEGMFEFRCGRKSVTCKLRPHHKQFLESLSLKFELHVVTVAVKSYAKSVLKHLDPEGRFFGNRILTREDIPYDDKFAAMMMLFPNGYEHVVAIDDKRSVWGYMRNQYHIPKFRFFENLDYETFGSLSFKRKMKKPDDALLKAEKVLLEVHEKFFDFYDKNQTKSTAELFEEAKEKFEMVEVRNGTKKLKETTENTLNEDVDKGRTEEIELKPKRKAQRRLVEL</sequence>
<reference evidence="8 9" key="1">
    <citation type="journal article" date="2015" name="Genome Biol.">
        <title>Comparative genomics of Steinernema reveals deeply conserved gene regulatory networks.</title>
        <authorList>
            <person name="Dillman A.R."/>
            <person name="Macchietto M."/>
            <person name="Porter C.F."/>
            <person name="Rogers A."/>
            <person name="Williams B."/>
            <person name="Antoshechkin I."/>
            <person name="Lee M.M."/>
            <person name="Goodwin Z."/>
            <person name="Lu X."/>
            <person name="Lewis E.E."/>
            <person name="Goodrich-Blair H."/>
            <person name="Stock S.P."/>
            <person name="Adams B.J."/>
            <person name="Sternberg P.W."/>
            <person name="Mortazavi A."/>
        </authorList>
    </citation>
    <scope>NUCLEOTIDE SEQUENCE [LARGE SCALE GENOMIC DNA]</scope>
    <source>
        <strain evidence="8 9">ALL</strain>
    </source>
</reference>
<dbReference type="AlphaFoldDB" id="A0A4U5PEM4"/>
<dbReference type="EMBL" id="AZBU02000002">
    <property type="protein sequence ID" value="TKR94967.1"/>
    <property type="molecule type" value="Genomic_DNA"/>
</dbReference>
<evidence type="ECO:0000256" key="1">
    <source>
        <dbReference type="ARBA" id="ARBA00004123"/>
    </source>
</evidence>
<dbReference type="Pfam" id="PF03031">
    <property type="entry name" value="NIF"/>
    <property type="match status" value="1"/>
</dbReference>
<protein>
    <recommendedName>
        <fullName evidence="2">protein-serine/threonine phosphatase</fullName>
        <ecNumber evidence="2">3.1.3.16</ecNumber>
    </recommendedName>
</protein>
<dbReference type="PANTHER" id="PTHR23081:SF36">
    <property type="entry name" value="RNA POLYMERASE II SUBUNIT A C-TERMINAL DOMAIN PHOSPHATASE"/>
    <property type="match status" value="1"/>
</dbReference>
<dbReference type="OrthoDB" id="10249888at2759"/>
<name>A0A4U5PEM4_STECR</name>
<dbReference type="InterPro" id="IPR004274">
    <property type="entry name" value="FCP1_dom"/>
</dbReference>
<evidence type="ECO:0000256" key="3">
    <source>
        <dbReference type="ARBA" id="ARBA00022801"/>
    </source>
</evidence>
<dbReference type="InterPro" id="IPR039189">
    <property type="entry name" value="Fcp1"/>
</dbReference>
<evidence type="ECO:0000256" key="2">
    <source>
        <dbReference type="ARBA" id="ARBA00013081"/>
    </source>
</evidence>
<feature type="domain" description="FCP1 homology" evidence="7">
    <location>
        <begin position="34"/>
        <end position="193"/>
    </location>
</feature>
<keyword evidence="9" id="KW-1185">Reference proteome</keyword>
<accession>A0A4U5PEM4</accession>
<dbReference type="PROSITE" id="PS50969">
    <property type="entry name" value="FCP1"/>
    <property type="match status" value="1"/>
</dbReference>
<evidence type="ECO:0000256" key="6">
    <source>
        <dbReference type="ARBA" id="ARBA00048336"/>
    </source>
</evidence>
<evidence type="ECO:0000256" key="5">
    <source>
        <dbReference type="ARBA" id="ARBA00047761"/>
    </source>
</evidence>